<evidence type="ECO:0000313" key="15">
    <source>
        <dbReference type="Proteomes" id="UP001445335"/>
    </source>
</evidence>
<dbReference type="Gene3D" id="1.20.5.2230">
    <property type="match status" value="1"/>
</dbReference>
<dbReference type="GO" id="GO:0004865">
    <property type="term" value="F:protein serine/threonine phosphatase inhibitor activity"/>
    <property type="evidence" value="ECO:0007669"/>
    <property type="project" value="InterPro"/>
</dbReference>
<evidence type="ECO:0000256" key="5">
    <source>
        <dbReference type="ARBA" id="ARBA00022490"/>
    </source>
</evidence>
<dbReference type="GO" id="GO:0005819">
    <property type="term" value="C:spindle"/>
    <property type="evidence" value="ECO:0007669"/>
    <property type="project" value="UniProtKB-SubCell"/>
</dbReference>
<keyword evidence="10" id="KW-0539">Nucleus</keyword>
<feature type="region of interest" description="Disordered" evidence="11">
    <location>
        <begin position="466"/>
        <end position="655"/>
    </location>
</feature>
<dbReference type="InterPro" id="IPR005635">
    <property type="entry name" value="Inner_centromere_prot_ARK-bd"/>
</dbReference>
<feature type="transmembrane region" description="Helical" evidence="12">
    <location>
        <begin position="171"/>
        <end position="190"/>
    </location>
</feature>
<sequence>MATDKLFQTTYHTVRSAVCLWCAGFKDALCIWRCVEFFVHDPRILRKTGQCFALNGAIFLGSVLLWEHAMAPGARFLLAASLQAWAGSAAVDATVALLHALFLALWLLPVYCVSFALSCVWYQEIAQLAVQWQCGQAPPQHGKGAKSSGSGGPDIAGSSDGGLLHAAAQEVFRVALFAVFFLQVSAVAFVPVVGKVAYFVLVSWLYALYSFDYKWSLTSRRLQERIAFFEQHWAFFLGFGSVCTLATMYWTFFKGAAIMAIVYPLFILVACKSDPLRAYREVAAAEAAAGRRLRTQRVPEVEDQGLKAEQAGTADSGEGADAADARAADSEPQEQPAPKRRAPARARGRAARSTKPTADADGEEGADEFATPGERARFHTPAGVASHGSGAGGTAYKTGRDILTAAGTRGGAASGDGEAGNLDNKSAAVPPPPPAGGGGGGIGGLGANLVSTVRSFLPFVARAEAAEGAPAGGKKPVKVRALEAADAARRREAQRAAEREKHKAADKQRQERARRAADAKAAADEEARRVAAEAQRRREEEAAARRRAREEAERREREEKQRRLDELRLKRKADAERAVAERAAADEEERKRKAAQRADQAAEAKRARLAPPPAAAPPAAPMQPATYEISPYKSDQDSDEEAVDDAAPRKPVPDWARGRALAGQLAAQLAVDPDEIFQQRQKTCPLDEVFGHAGKPTAGKRDLTRRNSSGNWIEDRVTWKEEVTYKKAMGYLAAQHPSQPAPTEVLTLRLVPRRKKKAVRWANDVVDNEEMNKKKSKKCCIFHKQRPFGDWGEDDDASDGDCEECAQSGQQERGWRGNF</sequence>
<dbReference type="Proteomes" id="UP001445335">
    <property type="component" value="Unassembled WGS sequence"/>
</dbReference>
<evidence type="ECO:0000256" key="7">
    <source>
        <dbReference type="ARBA" id="ARBA00022989"/>
    </source>
</evidence>
<comment type="caution">
    <text evidence="14">The sequence shown here is derived from an EMBL/GenBank/DDBJ whole genome shotgun (WGS) entry which is preliminary data.</text>
</comment>
<evidence type="ECO:0000256" key="2">
    <source>
        <dbReference type="ARBA" id="ARBA00004141"/>
    </source>
</evidence>
<keyword evidence="6 12" id="KW-0812">Transmembrane</keyword>
<evidence type="ECO:0000256" key="1">
    <source>
        <dbReference type="ARBA" id="ARBA00004123"/>
    </source>
</evidence>
<feature type="transmembrane region" description="Helical" evidence="12">
    <location>
        <begin position="196"/>
        <end position="213"/>
    </location>
</feature>
<dbReference type="InterPro" id="IPR059112">
    <property type="entry name" value="CysZ/EI24"/>
</dbReference>
<organism evidence="14 15">
    <name type="scientific">Elliptochloris bilobata</name>
    <dbReference type="NCBI Taxonomy" id="381761"/>
    <lineage>
        <taxon>Eukaryota</taxon>
        <taxon>Viridiplantae</taxon>
        <taxon>Chlorophyta</taxon>
        <taxon>core chlorophytes</taxon>
        <taxon>Trebouxiophyceae</taxon>
        <taxon>Trebouxiophyceae incertae sedis</taxon>
        <taxon>Elliptochloris clade</taxon>
        <taxon>Elliptochloris</taxon>
    </lineage>
</organism>
<protein>
    <recommendedName>
        <fullName evidence="13">Inner centromere protein ARK-binding domain-containing protein</fullName>
    </recommendedName>
</protein>
<name>A0AAW1RRQ5_9CHLO</name>
<feature type="region of interest" description="Disordered" evidence="11">
    <location>
        <begin position="790"/>
        <end position="819"/>
    </location>
</feature>
<feature type="transmembrane region" description="Helical" evidence="12">
    <location>
        <begin position="233"/>
        <end position="250"/>
    </location>
</feature>
<evidence type="ECO:0000256" key="9">
    <source>
        <dbReference type="ARBA" id="ARBA00023212"/>
    </source>
</evidence>
<evidence type="ECO:0000313" key="14">
    <source>
        <dbReference type="EMBL" id="KAK9836349.1"/>
    </source>
</evidence>
<feature type="compositionally biased region" description="Basic residues" evidence="11">
    <location>
        <begin position="338"/>
        <end position="352"/>
    </location>
</feature>
<dbReference type="GO" id="GO:0005634">
    <property type="term" value="C:nucleus"/>
    <property type="evidence" value="ECO:0007669"/>
    <property type="project" value="UniProtKB-SubCell"/>
</dbReference>
<evidence type="ECO:0000259" key="13">
    <source>
        <dbReference type="Pfam" id="PF03941"/>
    </source>
</evidence>
<feature type="region of interest" description="Disordered" evidence="11">
    <location>
        <begin position="406"/>
        <end position="447"/>
    </location>
</feature>
<evidence type="ECO:0000256" key="12">
    <source>
        <dbReference type="SAM" id="Phobius"/>
    </source>
</evidence>
<keyword evidence="8 12" id="KW-0472">Membrane</keyword>
<keyword evidence="15" id="KW-1185">Reference proteome</keyword>
<proteinExistence type="inferred from homology"/>
<comment type="subcellular location">
    <subcellularLocation>
        <location evidence="3">Cytoplasm</location>
        <location evidence="3">Cytoskeleton</location>
        <location evidence="3">Spindle</location>
    </subcellularLocation>
    <subcellularLocation>
        <location evidence="2">Membrane</location>
        <topology evidence="2">Multi-pass membrane protein</topology>
    </subcellularLocation>
    <subcellularLocation>
        <location evidence="1">Nucleus</location>
    </subcellularLocation>
</comment>
<evidence type="ECO:0000256" key="10">
    <source>
        <dbReference type="ARBA" id="ARBA00023242"/>
    </source>
</evidence>
<dbReference type="GO" id="GO:0016236">
    <property type="term" value="P:macroautophagy"/>
    <property type="evidence" value="ECO:0007669"/>
    <property type="project" value="TreeGrafter"/>
</dbReference>
<accession>A0AAW1RRQ5</accession>
<feature type="compositionally biased region" description="Gly residues" evidence="11">
    <location>
        <begin position="436"/>
        <end position="446"/>
    </location>
</feature>
<evidence type="ECO:0000256" key="11">
    <source>
        <dbReference type="SAM" id="MobiDB-lite"/>
    </source>
</evidence>
<feature type="transmembrane region" description="Helical" evidence="12">
    <location>
        <begin position="52"/>
        <end position="77"/>
    </location>
</feature>
<feature type="compositionally biased region" description="Acidic residues" evidence="11">
    <location>
        <begin position="791"/>
        <end position="804"/>
    </location>
</feature>
<comment type="similarity">
    <text evidence="4">Belongs to the INCENP family.</text>
</comment>
<feature type="compositionally biased region" description="Basic and acidic residues" evidence="11">
    <location>
        <begin position="297"/>
        <end position="306"/>
    </location>
</feature>
<feature type="transmembrane region" description="Helical" evidence="12">
    <location>
        <begin position="97"/>
        <end position="122"/>
    </location>
</feature>
<dbReference type="AlphaFoldDB" id="A0AAW1RRQ5"/>
<dbReference type="Pfam" id="PF03941">
    <property type="entry name" value="INCENP_ARK-bind"/>
    <property type="match status" value="1"/>
</dbReference>
<evidence type="ECO:0000256" key="3">
    <source>
        <dbReference type="ARBA" id="ARBA00004186"/>
    </source>
</evidence>
<gene>
    <name evidence="14" type="ORF">WJX81_007690</name>
</gene>
<dbReference type="Pfam" id="PF07264">
    <property type="entry name" value="EI24"/>
    <property type="match status" value="1"/>
</dbReference>
<feature type="domain" description="Inner centromere protein ARK-binding" evidence="13">
    <location>
        <begin position="635"/>
        <end position="690"/>
    </location>
</feature>
<feature type="region of interest" description="Disordered" evidence="11">
    <location>
        <begin position="295"/>
        <end position="368"/>
    </location>
</feature>
<evidence type="ECO:0000256" key="8">
    <source>
        <dbReference type="ARBA" id="ARBA00023136"/>
    </source>
</evidence>
<dbReference type="PANTHER" id="PTHR21389">
    <property type="entry name" value="P53 INDUCED PROTEIN"/>
    <property type="match status" value="1"/>
</dbReference>
<feature type="compositionally biased region" description="Pro residues" evidence="11">
    <location>
        <begin position="610"/>
        <end position="621"/>
    </location>
</feature>
<feature type="compositionally biased region" description="Basic and acidic residues" evidence="11">
    <location>
        <begin position="480"/>
        <end position="591"/>
    </location>
</feature>
<dbReference type="Pfam" id="PF07491">
    <property type="entry name" value="PPI_Ypi1"/>
    <property type="match status" value="1"/>
</dbReference>
<dbReference type="PANTHER" id="PTHR21389:SF0">
    <property type="entry name" value="ETOPOSIDE-INDUCED PROTEIN 2.4 HOMOLOG"/>
    <property type="match status" value="1"/>
</dbReference>
<feature type="compositionally biased region" description="Low complexity" evidence="11">
    <location>
        <begin position="311"/>
        <end position="322"/>
    </location>
</feature>
<evidence type="ECO:0000256" key="4">
    <source>
        <dbReference type="ARBA" id="ARBA00010042"/>
    </source>
</evidence>
<evidence type="ECO:0000256" key="6">
    <source>
        <dbReference type="ARBA" id="ARBA00022692"/>
    </source>
</evidence>
<feature type="compositionally biased region" description="Gly residues" evidence="11">
    <location>
        <begin position="408"/>
        <end position="418"/>
    </location>
</feature>
<keyword evidence="9" id="KW-0206">Cytoskeleton</keyword>
<dbReference type="InterPro" id="IPR011107">
    <property type="entry name" value="PPI_Ypi1"/>
</dbReference>
<keyword evidence="5" id="KW-0963">Cytoplasm</keyword>
<reference evidence="14 15" key="1">
    <citation type="journal article" date="2024" name="Nat. Commun.">
        <title>Phylogenomics reveals the evolutionary origins of lichenization in chlorophyte algae.</title>
        <authorList>
            <person name="Puginier C."/>
            <person name="Libourel C."/>
            <person name="Otte J."/>
            <person name="Skaloud P."/>
            <person name="Haon M."/>
            <person name="Grisel S."/>
            <person name="Petersen M."/>
            <person name="Berrin J.G."/>
            <person name="Delaux P.M."/>
            <person name="Dal Grande F."/>
            <person name="Keller J."/>
        </authorList>
    </citation>
    <scope>NUCLEOTIDE SEQUENCE [LARGE SCALE GENOMIC DNA]</scope>
    <source>
        <strain evidence="14 15">SAG 245.80</strain>
    </source>
</reference>
<dbReference type="GO" id="GO:0016020">
    <property type="term" value="C:membrane"/>
    <property type="evidence" value="ECO:0007669"/>
    <property type="project" value="UniProtKB-SubCell"/>
</dbReference>
<keyword evidence="7 12" id="KW-1133">Transmembrane helix</keyword>
<dbReference type="EMBL" id="JALJOU010000025">
    <property type="protein sequence ID" value="KAK9836349.1"/>
    <property type="molecule type" value="Genomic_DNA"/>
</dbReference>
<dbReference type="GO" id="GO:0005783">
    <property type="term" value="C:endoplasmic reticulum"/>
    <property type="evidence" value="ECO:0007669"/>
    <property type="project" value="TreeGrafter"/>
</dbReference>